<dbReference type="Pfam" id="PF03358">
    <property type="entry name" value="FMN_red"/>
    <property type="match status" value="1"/>
</dbReference>
<dbReference type="GO" id="GO:0052873">
    <property type="term" value="F:FMN reductase (NADPH) activity"/>
    <property type="evidence" value="ECO:0007669"/>
    <property type="project" value="UniProtKB-EC"/>
</dbReference>
<dbReference type="NCBIfam" id="TIGR03567">
    <property type="entry name" value="FMN_reduc_SsuE"/>
    <property type="match status" value="1"/>
</dbReference>
<keyword evidence="2" id="KW-0288">FMN</keyword>
<dbReference type="SUPFAM" id="SSF52218">
    <property type="entry name" value="Flavoproteins"/>
    <property type="match status" value="1"/>
</dbReference>
<evidence type="ECO:0000313" key="6">
    <source>
        <dbReference type="Proteomes" id="UP001223072"/>
    </source>
</evidence>
<dbReference type="PANTHER" id="PTHR43408">
    <property type="entry name" value="FMN REDUCTASE (NADPH)"/>
    <property type="match status" value="1"/>
</dbReference>
<dbReference type="InterPro" id="IPR051814">
    <property type="entry name" value="NAD(P)H-dep_FMN_reductase"/>
</dbReference>
<name>A0ABU0RH96_9ACTN</name>
<evidence type="ECO:0000313" key="5">
    <source>
        <dbReference type="EMBL" id="MDQ0931351.1"/>
    </source>
</evidence>
<feature type="domain" description="NADPH-dependent FMN reductase-like" evidence="4">
    <location>
        <begin position="39"/>
        <end position="180"/>
    </location>
</feature>
<dbReference type="Proteomes" id="UP001223072">
    <property type="component" value="Unassembled WGS sequence"/>
</dbReference>
<dbReference type="InterPro" id="IPR029039">
    <property type="entry name" value="Flavoprotein-like_sf"/>
</dbReference>
<dbReference type="EMBL" id="JAUSZS010000002">
    <property type="protein sequence ID" value="MDQ0931351.1"/>
    <property type="molecule type" value="Genomic_DNA"/>
</dbReference>
<protein>
    <submittedName>
        <fullName evidence="5">FMN reductase</fullName>
        <ecNumber evidence="5">1.5.1.38</ecNumber>
    </submittedName>
</protein>
<proteinExistence type="predicted"/>
<keyword evidence="1" id="KW-0285">Flavoprotein</keyword>
<evidence type="ECO:0000256" key="2">
    <source>
        <dbReference type="ARBA" id="ARBA00022643"/>
    </source>
</evidence>
<dbReference type="PANTHER" id="PTHR43408:SF1">
    <property type="entry name" value="FMN REDUCTASE (NADPH)"/>
    <property type="match status" value="1"/>
</dbReference>
<dbReference type="EC" id="1.5.1.38" evidence="5"/>
<evidence type="ECO:0000256" key="3">
    <source>
        <dbReference type="ARBA" id="ARBA00023002"/>
    </source>
</evidence>
<sequence>MKARVTDVALETSNQILEVTGARATAARPLLPERGPMATVLSVSGSPSASSRTNRLLRHLDQRLTAQGHDVVPLDVRTIPAGALLGADFRHPAIVEATELFASADGVVVGTPVYKASYSGVLKALLDLLPQYALTGKTVLPLATGGSTAHVLAIDYALRPVLNSMGAAHIVQGWFTLDKDITAHDDGSVTVAPAAAEALTQVVDHFSLALGRTPLLAAAG</sequence>
<evidence type="ECO:0000259" key="4">
    <source>
        <dbReference type="Pfam" id="PF03358"/>
    </source>
</evidence>
<dbReference type="InterPro" id="IPR020048">
    <property type="entry name" value="NADPH-dep_FMN_reduc_SsuE"/>
</dbReference>
<comment type="caution">
    <text evidence="5">The sequence shown here is derived from an EMBL/GenBank/DDBJ whole genome shotgun (WGS) entry which is preliminary data.</text>
</comment>
<evidence type="ECO:0000256" key="1">
    <source>
        <dbReference type="ARBA" id="ARBA00022630"/>
    </source>
</evidence>
<accession>A0ABU0RH96</accession>
<gene>
    <name evidence="5" type="ORF">QFZ49_001258</name>
</gene>
<keyword evidence="6" id="KW-1185">Reference proteome</keyword>
<dbReference type="InterPro" id="IPR005025">
    <property type="entry name" value="FMN_Rdtase-like_dom"/>
</dbReference>
<dbReference type="Gene3D" id="3.40.50.360">
    <property type="match status" value="1"/>
</dbReference>
<reference evidence="5 6" key="1">
    <citation type="submission" date="2023-07" db="EMBL/GenBank/DDBJ databases">
        <title>Comparative genomics of wheat-associated soil bacteria to identify genetic determinants of phenazine resistance.</title>
        <authorList>
            <person name="Mouncey N."/>
        </authorList>
    </citation>
    <scope>NUCLEOTIDE SEQUENCE [LARGE SCALE GENOMIC DNA]</scope>
    <source>
        <strain evidence="5 6">W2I16</strain>
    </source>
</reference>
<organism evidence="5 6">
    <name type="scientific">Streptomyces turgidiscabies</name>
    <dbReference type="NCBI Taxonomy" id="85558"/>
    <lineage>
        <taxon>Bacteria</taxon>
        <taxon>Bacillati</taxon>
        <taxon>Actinomycetota</taxon>
        <taxon>Actinomycetes</taxon>
        <taxon>Kitasatosporales</taxon>
        <taxon>Streptomycetaceae</taxon>
        <taxon>Streptomyces</taxon>
    </lineage>
</organism>
<keyword evidence="3 5" id="KW-0560">Oxidoreductase</keyword>